<sequence>MFSVPRRTFTWLAATCALAALSACTTLADAPDQNGIDAGLDLRDSERGVVIRANETILFDFGKAELKPQARSYLDSVARVLAGRASGYQIIIEGHTDNVGNRRANQRLSEARAEAVANDLAQHGIPPARMSVKGYGETAPFASNTTPAGRQQNRRTDVIISGATKADLGAR</sequence>
<evidence type="ECO:0000313" key="7">
    <source>
        <dbReference type="Proteomes" id="UP000461670"/>
    </source>
</evidence>
<gene>
    <name evidence="6" type="primary">psaB</name>
    <name evidence="6" type="ORF">GAK30_03114</name>
</gene>
<proteinExistence type="predicted"/>
<dbReference type="InterPro" id="IPR006664">
    <property type="entry name" value="OMP_bac"/>
</dbReference>
<dbReference type="GO" id="GO:0009279">
    <property type="term" value="C:cell outer membrane"/>
    <property type="evidence" value="ECO:0007669"/>
    <property type="project" value="UniProtKB-SubCell"/>
</dbReference>
<dbReference type="PROSITE" id="PS51123">
    <property type="entry name" value="OMPA_2"/>
    <property type="match status" value="1"/>
</dbReference>
<evidence type="ECO:0000256" key="3">
    <source>
        <dbReference type="PROSITE-ProRule" id="PRU00473"/>
    </source>
</evidence>
<dbReference type="SUPFAM" id="SSF103088">
    <property type="entry name" value="OmpA-like"/>
    <property type="match status" value="1"/>
</dbReference>
<dbReference type="PRINTS" id="PR01023">
    <property type="entry name" value="NAFLGMOTY"/>
</dbReference>
<dbReference type="CDD" id="cd07185">
    <property type="entry name" value="OmpA_C-like"/>
    <property type="match status" value="1"/>
</dbReference>
<name>A0A7V8FLQ6_9BURK</name>
<comment type="caution">
    <text evidence="6">The sequence shown here is derived from an EMBL/GenBank/DDBJ whole genome shotgun (WGS) entry which is preliminary data.</text>
</comment>
<dbReference type="PROSITE" id="PS01068">
    <property type="entry name" value="OMPA_1"/>
    <property type="match status" value="1"/>
</dbReference>
<evidence type="ECO:0000256" key="4">
    <source>
        <dbReference type="SAM" id="SignalP"/>
    </source>
</evidence>
<feature type="chain" id="PRO_5030709282" evidence="4">
    <location>
        <begin position="29"/>
        <end position="171"/>
    </location>
</feature>
<dbReference type="InterPro" id="IPR006690">
    <property type="entry name" value="OMPA-like_CS"/>
</dbReference>
<reference evidence="7" key="1">
    <citation type="journal article" date="2020" name="MBio">
        <title>Horizontal gene transfer to a defensive symbiont with a reduced genome amongst a multipartite beetle microbiome.</title>
        <authorList>
            <person name="Waterworth S.C."/>
            <person name="Florez L.V."/>
            <person name="Rees E.R."/>
            <person name="Hertweck C."/>
            <person name="Kaltenpoth M."/>
            <person name="Kwan J.C."/>
        </authorList>
    </citation>
    <scope>NUCLEOTIDE SEQUENCE [LARGE SCALE GENOMIC DNA]</scope>
</reference>
<dbReference type="InterPro" id="IPR036737">
    <property type="entry name" value="OmpA-like_sf"/>
</dbReference>
<dbReference type="PANTHER" id="PTHR30329">
    <property type="entry name" value="STATOR ELEMENT OF FLAGELLAR MOTOR COMPLEX"/>
    <property type="match status" value="1"/>
</dbReference>
<dbReference type="Pfam" id="PF00691">
    <property type="entry name" value="OmpA"/>
    <property type="match status" value="1"/>
</dbReference>
<dbReference type="InterPro" id="IPR050330">
    <property type="entry name" value="Bact_OuterMem_StrucFunc"/>
</dbReference>
<organism evidence="6 7">
    <name type="scientific">Paracidovorax wautersii</name>
    <dbReference type="NCBI Taxonomy" id="1177982"/>
    <lineage>
        <taxon>Bacteria</taxon>
        <taxon>Pseudomonadati</taxon>
        <taxon>Pseudomonadota</taxon>
        <taxon>Betaproteobacteria</taxon>
        <taxon>Burkholderiales</taxon>
        <taxon>Comamonadaceae</taxon>
        <taxon>Paracidovorax</taxon>
    </lineage>
</organism>
<comment type="subcellular location">
    <subcellularLocation>
        <location evidence="1">Cell outer membrane</location>
    </subcellularLocation>
</comment>
<dbReference type="PRINTS" id="PR01021">
    <property type="entry name" value="OMPADOMAIN"/>
</dbReference>
<keyword evidence="4" id="KW-0732">Signal</keyword>
<protein>
    <submittedName>
        <fullName evidence="6">Photosystem I P700 chlorophyll a apoprotein A2</fullName>
    </submittedName>
</protein>
<evidence type="ECO:0000256" key="1">
    <source>
        <dbReference type="ARBA" id="ARBA00004442"/>
    </source>
</evidence>
<evidence type="ECO:0000259" key="5">
    <source>
        <dbReference type="PROSITE" id="PS51123"/>
    </source>
</evidence>
<dbReference type="EMBL" id="WNDQ01000055">
    <property type="protein sequence ID" value="KAF1019451.1"/>
    <property type="molecule type" value="Genomic_DNA"/>
</dbReference>
<dbReference type="Gene3D" id="3.30.1330.60">
    <property type="entry name" value="OmpA-like domain"/>
    <property type="match status" value="1"/>
</dbReference>
<evidence type="ECO:0000256" key="2">
    <source>
        <dbReference type="ARBA" id="ARBA00023136"/>
    </source>
</evidence>
<keyword evidence="2 3" id="KW-0472">Membrane</keyword>
<dbReference type="PROSITE" id="PS51257">
    <property type="entry name" value="PROKAR_LIPOPROTEIN"/>
    <property type="match status" value="1"/>
</dbReference>
<accession>A0A7V8FLQ6</accession>
<dbReference type="InterPro" id="IPR006665">
    <property type="entry name" value="OmpA-like"/>
</dbReference>
<dbReference type="AlphaFoldDB" id="A0A7V8FLQ6"/>
<evidence type="ECO:0000313" key="6">
    <source>
        <dbReference type="EMBL" id="KAF1019451.1"/>
    </source>
</evidence>
<feature type="signal peptide" evidence="4">
    <location>
        <begin position="1"/>
        <end position="28"/>
    </location>
</feature>
<dbReference type="PANTHER" id="PTHR30329:SF20">
    <property type="entry name" value="EXPORTED PROTEIN"/>
    <property type="match status" value="1"/>
</dbReference>
<dbReference type="Proteomes" id="UP000461670">
    <property type="component" value="Unassembled WGS sequence"/>
</dbReference>
<feature type="domain" description="OmpA-like" evidence="5">
    <location>
        <begin position="46"/>
        <end position="164"/>
    </location>
</feature>